<dbReference type="EMBL" id="BAABJI010000002">
    <property type="protein sequence ID" value="GAA4911386.1"/>
    <property type="molecule type" value="Genomic_DNA"/>
</dbReference>
<comment type="caution">
    <text evidence="2">The sequence shown here is derived from an EMBL/GenBank/DDBJ whole genome shotgun (WGS) entry which is preliminary data.</text>
</comment>
<keyword evidence="3" id="KW-1185">Reference proteome</keyword>
<evidence type="ECO:0000313" key="3">
    <source>
        <dbReference type="Proteomes" id="UP001501436"/>
    </source>
</evidence>
<proteinExistence type="predicted"/>
<feature type="signal peptide" evidence="1">
    <location>
        <begin position="1"/>
        <end position="20"/>
    </location>
</feature>
<evidence type="ECO:0000256" key="1">
    <source>
        <dbReference type="SAM" id="SignalP"/>
    </source>
</evidence>
<accession>A0ABP9FYB1</accession>
<dbReference type="Proteomes" id="UP001501436">
    <property type="component" value="Unassembled WGS sequence"/>
</dbReference>
<dbReference type="PROSITE" id="PS51257">
    <property type="entry name" value="PROKAR_LIPOPROTEIN"/>
    <property type="match status" value="1"/>
</dbReference>
<evidence type="ECO:0000313" key="2">
    <source>
        <dbReference type="EMBL" id="GAA4911386.1"/>
    </source>
</evidence>
<gene>
    <name evidence="2" type="ORF">GCM10023313_12880</name>
</gene>
<keyword evidence="1" id="KW-0732">Signal</keyword>
<reference evidence="3" key="1">
    <citation type="journal article" date="2019" name="Int. J. Syst. Evol. Microbiol.">
        <title>The Global Catalogue of Microorganisms (GCM) 10K type strain sequencing project: providing services to taxonomists for standard genome sequencing and annotation.</title>
        <authorList>
            <consortium name="The Broad Institute Genomics Platform"/>
            <consortium name="The Broad Institute Genome Sequencing Center for Infectious Disease"/>
            <person name="Wu L."/>
            <person name="Ma J."/>
        </authorList>
    </citation>
    <scope>NUCLEOTIDE SEQUENCE [LARGE SCALE GENOMIC DNA]</scope>
    <source>
        <strain evidence="3">JCM 18283</strain>
    </source>
</reference>
<feature type="chain" id="PRO_5045353247" evidence="1">
    <location>
        <begin position="21"/>
        <end position="224"/>
    </location>
</feature>
<organism evidence="2 3">
    <name type="scientific">Mucilaginibacter defluvii</name>
    <dbReference type="NCBI Taxonomy" id="1196019"/>
    <lineage>
        <taxon>Bacteria</taxon>
        <taxon>Pseudomonadati</taxon>
        <taxon>Bacteroidota</taxon>
        <taxon>Sphingobacteriia</taxon>
        <taxon>Sphingobacteriales</taxon>
        <taxon>Sphingobacteriaceae</taxon>
        <taxon>Mucilaginibacter</taxon>
    </lineage>
</organism>
<protein>
    <submittedName>
        <fullName evidence="2">Uncharacterized protein</fullName>
    </submittedName>
</protein>
<name>A0ABP9FYB1_9SPHI</name>
<dbReference type="RefSeq" id="WP_345330145.1">
    <property type="nucleotide sequence ID" value="NZ_BAABJI010000002.1"/>
</dbReference>
<sequence>MKNLLTATLIFIALSVACQAQSKRTSKQTKKRNLTTLEQLNNWRPEHDDCLLRNRYTLTKRLGMYPFDKAAKVLAISYHYYNNVDADINYDTPDSVSHKPKTKKETTGNGIRIVNGVLDTTHLVEIKKLTSKQIDKLTDLLYNTGYKVEGLNEFSEGGCFSPRNAFVFINKQGKIYDCLEICFECNNYASQSDKISIGDICTQKYELLKKYFISLGIKTGTIAK</sequence>